<dbReference type="AlphaFoldDB" id="A0A7M1LGE5"/>
<evidence type="ECO:0000313" key="2">
    <source>
        <dbReference type="EMBL" id="QOQ86565.1"/>
    </source>
</evidence>
<dbReference type="Proteomes" id="UP000594749">
    <property type="component" value="Chromosome"/>
</dbReference>
<evidence type="ECO:0000256" key="1">
    <source>
        <dbReference type="SAM" id="SignalP"/>
    </source>
</evidence>
<organism evidence="2 3">
    <name type="scientific">Campylobacter corcagiensis</name>
    <dbReference type="NCBI Taxonomy" id="1448857"/>
    <lineage>
        <taxon>Bacteria</taxon>
        <taxon>Pseudomonadati</taxon>
        <taxon>Campylobacterota</taxon>
        <taxon>Epsilonproteobacteria</taxon>
        <taxon>Campylobacterales</taxon>
        <taxon>Campylobacteraceae</taxon>
        <taxon>Campylobacter</taxon>
    </lineage>
</organism>
<dbReference type="EMBL" id="CP063078">
    <property type="protein sequence ID" value="QOQ86565.1"/>
    <property type="molecule type" value="Genomic_DNA"/>
</dbReference>
<name>A0A7M1LGE5_9BACT</name>
<keyword evidence="1" id="KW-0732">Signal</keyword>
<proteinExistence type="predicted"/>
<protein>
    <submittedName>
        <fullName evidence="2">Uncharacterized protein</fullName>
    </submittedName>
</protein>
<feature type="signal peptide" evidence="1">
    <location>
        <begin position="1"/>
        <end position="18"/>
    </location>
</feature>
<feature type="chain" id="PRO_5029901078" evidence="1">
    <location>
        <begin position="19"/>
        <end position="390"/>
    </location>
</feature>
<gene>
    <name evidence="2" type="ORF">IMC76_04825</name>
</gene>
<dbReference type="RefSeq" id="WP_025801736.1">
    <property type="nucleotide sequence ID" value="NZ_CP053842.1"/>
</dbReference>
<accession>A0A7M1LGE5</accession>
<reference evidence="2 3" key="1">
    <citation type="submission" date="2020-10" db="EMBL/GenBank/DDBJ databases">
        <title>Campylobacter and Helicobacter PacBio genomes.</title>
        <authorList>
            <person name="Lane C."/>
        </authorList>
    </citation>
    <scope>NUCLEOTIDE SEQUENCE [LARGE SCALE GENOMIC DNA]</scope>
    <source>
        <strain evidence="2 3">2016D-0077</strain>
    </source>
</reference>
<sequence>MKKLFLITTLLFFRFSLASDIALESFKSSVLNVDFNATTLVLSSDYLDDDIKVKYNIFELGKNTYIDTQLPSFRLNLDGDYLFYYPMFWANYEYAKPKTIRVESSKINGNIGGFSLTLDEIINIKIKNYVKKGSSFLARLENINTDIGFKTDENFINLSLDGGISELVFDFLKQIYKFSNLKFDVKILNLDKDFIKKELNLRGLYEILSQNLKVEVSNISFSDIHNREVLISGRFGVDNYSGDLTKAIYADLDISFDKEYLMLFTKGDTTVEKLLFSSGILISDGNKATLNIKTLDNNIIINTQINLNSLIKDTKYAKSLENIGLKIDELDSQNALKSGVINFLTHNNTLNTAKTYNIFSEILDRNRSSNVSVYTKEQNQTSNNHPNNKF</sequence>
<keyword evidence="3" id="KW-1185">Reference proteome</keyword>
<evidence type="ECO:0000313" key="3">
    <source>
        <dbReference type="Proteomes" id="UP000594749"/>
    </source>
</evidence>